<feature type="binding site" evidence="7">
    <location>
        <position position="19"/>
    </location>
    <ligand>
        <name>ADP</name>
        <dbReference type="ChEBI" id="CHEBI:456216"/>
    </ligand>
</feature>
<evidence type="ECO:0000256" key="3">
    <source>
        <dbReference type="ARBA" id="ARBA00022741"/>
    </source>
</evidence>
<proteinExistence type="inferred from homology"/>
<feature type="binding site" evidence="7">
    <location>
        <position position="16"/>
    </location>
    <ligand>
        <name>ATP</name>
        <dbReference type="ChEBI" id="CHEBI:30616"/>
    </ligand>
</feature>
<evidence type="ECO:0000256" key="7">
    <source>
        <dbReference type="HAMAP-Rule" id="MF_00186"/>
    </source>
</evidence>
<feature type="binding site" evidence="7">
    <location>
        <position position="245"/>
    </location>
    <ligand>
        <name>sn-glycerol 3-phosphate</name>
        <dbReference type="ChEBI" id="CHEBI:57597"/>
    </ligand>
</feature>
<comment type="similarity">
    <text evidence="1 7 8">Belongs to the FGGY kinase family.</text>
</comment>
<dbReference type="NCBIfam" id="TIGR01311">
    <property type="entry name" value="glycerol_kin"/>
    <property type="match status" value="1"/>
</dbReference>
<feature type="binding site" evidence="7">
    <location>
        <position position="17"/>
    </location>
    <ligand>
        <name>ATP</name>
        <dbReference type="ChEBI" id="CHEBI:30616"/>
    </ligand>
</feature>
<dbReference type="Proteomes" id="UP001354971">
    <property type="component" value="Unassembled WGS sequence"/>
</dbReference>
<feature type="binding site" evidence="7">
    <location>
        <position position="314"/>
    </location>
    <ligand>
        <name>ATP</name>
        <dbReference type="ChEBI" id="CHEBI:30616"/>
    </ligand>
</feature>
<comment type="caution">
    <text evidence="11">The sequence shown here is derived from an EMBL/GenBank/DDBJ whole genome shotgun (WGS) entry which is preliminary data.</text>
</comment>
<dbReference type="Gene3D" id="3.30.420.40">
    <property type="match status" value="2"/>
</dbReference>
<feature type="binding site" evidence="7">
    <location>
        <position position="15"/>
    </location>
    <ligand>
        <name>ATP</name>
        <dbReference type="ChEBI" id="CHEBI:30616"/>
    </ligand>
</feature>
<keyword evidence="4 7" id="KW-0418">Kinase</keyword>
<feature type="binding site" evidence="7">
    <location>
        <position position="137"/>
    </location>
    <ligand>
        <name>glycerol</name>
        <dbReference type="ChEBI" id="CHEBI:17754"/>
    </ligand>
</feature>
<evidence type="ECO:0000259" key="10">
    <source>
        <dbReference type="Pfam" id="PF02782"/>
    </source>
</evidence>
<dbReference type="InterPro" id="IPR000577">
    <property type="entry name" value="Carb_kinase_FGGY"/>
</dbReference>
<feature type="binding site" evidence="7">
    <location>
        <position position="310"/>
    </location>
    <ligand>
        <name>ADP</name>
        <dbReference type="ChEBI" id="CHEBI:456216"/>
    </ligand>
</feature>
<evidence type="ECO:0000256" key="8">
    <source>
        <dbReference type="RuleBase" id="RU003733"/>
    </source>
</evidence>
<dbReference type="PROSITE" id="PS00445">
    <property type="entry name" value="FGGY_KINASES_2"/>
    <property type="match status" value="1"/>
</dbReference>
<dbReference type="InterPro" id="IPR018485">
    <property type="entry name" value="FGGY_C"/>
</dbReference>
<sequence length="496" mass="52828">MFRDKTAILAIDQGTTSSRAIVFSRKGEVISLAQQEFPQIYPKPGWVEHDPEVIWATVIATARRALKDARAKGWKPACIGITNQRETAIVWDRATGDPIHNAIVWQDRRTAQTCQQLAADGHEEMIREKTGLVLDPYFSATKFAFILDAVDGARERAASGELAFGTVDTFLLWRLTGGEHRTDASNASRTSLYDLKAGQWDDGLCRLFGVPMSGLPEVCDNAGPLGTSLKTTIGEELPVTGMAGDQQSAAIGQACFKPGQVKSTYGTGAFLIMNTGSDMAVSENRLLSTVGWRLDGKTTFALEGSILSAGATVQWLRDGLGLFSKASEIEALAASADPDSGVYLVPAFAGLGAPHWAADARGTITGLTRGSGRAEIAQAALDAAAHQTADLLQAMARDGVAADKLKVDGGMSANNRFLQRLADFCGVPVVRPVNAETTAWGAAFLAGLGAGLFHSLEDGRALWQADQAYSPSMKAEQRDQQRSGWQRAVSQALAGV</sequence>
<evidence type="ECO:0000256" key="1">
    <source>
        <dbReference type="ARBA" id="ARBA00009156"/>
    </source>
</evidence>
<feature type="binding site" evidence="7">
    <location>
        <position position="267"/>
    </location>
    <ligand>
        <name>ADP</name>
        <dbReference type="ChEBI" id="CHEBI:456216"/>
    </ligand>
</feature>
<dbReference type="SUPFAM" id="SSF53067">
    <property type="entry name" value="Actin-like ATPase domain"/>
    <property type="match status" value="2"/>
</dbReference>
<accession>A0ABU7LR30</accession>
<dbReference type="RefSeq" id="WP_330198443.1">
    <property type="nucleotide sequence ID" value="NZ_JAZDRP010000003.1"/>
</dbReference>
<reference evidence="11 12" key="1">
    <citation type="submission" date="2024-01" db="EMBL/GenBank/DDBJ databases">
        <title>Hyphobacterium bacterium isolated from marine sediment.</title>
        <authorList>
            <person name="Zhao S."/>
        </authorList>
    </citation>
    <scope>NUCLEOTIDE SEQUENCE [LARGE SCALE GENOMIC DNA]</scope>
    <source>
        <strain evidence="12">HN65</strain>
    </source>
</reference>
<feature type="binding site" evidence="7">
    <location>
        <position position="414"/>
    </location>
    <ligand>
        <name>ADP</name>
        <dbReference type="ChEBI" id="CHEBI:456216"/>
    </ligand>
</feature>
<keyword evidence="3 7" id="KW-0547">Nucleotide-binding</keyword>
<dbReference type="Pfam" id="PF00370">
    <property type="entry name" value="FGGY_N"/>
    <property type="match status" value="1"/>
</dbReference>
<dbReference type="EMBL" id="JAZDRP010000003">
    <property type="protein sequence ID" value="MEE2525779.1"/>
    <property type="molecule type" value="Genomic_DNA"/>
</dbReference>
<feature type="binding site" evidence="7">
    <location>
        <position position="15"/>
    </location>
    <ligand>
        <name>ADP</name>
        <dbReference type="ChEBI" id="CHEBI:456216"/>
    </ligand>
</feature>
<feature type="binding site" evidence="7">
    <location>
        <position position="86"/>
    </location>
    <ligand>
        <name>sn-glycerol 3-phosphate</name>
        <dbReference type="ChEBI" id="CHEBI:57597"/>
    </ligand>
</feature>
<dbReference type="EC" id="2.7.1.30" evidence="7"/>
<comment type="function">
    <text evidence="7">Key enzyme in the regulation of glycerol uptake and metabolism. Catalyzes the phosphorylation of glycerol to yield sn-glycerol 3-phosphate.</text>
</comment>
<comment type="pathway">
    <text evidence="7">Polyol metabolism; glycerol degradation via glycerol kinase pathway; sn-glycerol 3-phosphate from glycerol: step 1/1.</text>
</comment>
<keyword evidence="12" id="KW-1185">Reference proteome</keyword>
<dbReference type="PANTHER" id="PTHR10196">
    <property type="entry name" value="SUGAR KINASE"/>
    <property type="match status" value="1"/>
</dbReference>
<dbReference type="Pfam" id="PF02782">
    <property type="entry name" value="FGGY_C"/>
    <property type="match status" value="1"/>
</dbReference>
<keyword evidence="2 7" id="KW-0808">Transferase</keyword>
<protein>
    <recommendedName>
        <fullName evidence="7">Glycerol kinase</fullName>
        <ecNumber evidence="7">2.7.1.30</ecNumber>
    </recommendedName>
    <alternativeName>
        <fullName evidence="7">ATP:glycerol 3-phosphotransferase</fullName>
    </alternativeName>
    <alternativeName>
        <fullName evidence="7">Glycerokinase</fullName>
        <shortName evidence="7">GK</shortName>
    </alternativeName>
</protein>
<name>A0ABU7LR30_9PROT</name>
<dbReference type="GO" id="GO:0004370">
    <property type="term" value="F:glycerol kinase activity"/>
    <property type="evidence" value="ECO:0007669"/>
    <property type="project" value="UniProtKB-EC"/>
</dbReference>
<evidence type="ECO:0000256" key="5">
    <source>
        <dbReference type="ARBA" id="ARBA00022798"/>
    </source>
</evidence>
<dbReference type="HAMAP" id="MF_00186">
    <property type="entry name" value="Glycerol_kin"/>
    <property type="match status" value="1"/>
</dbReference>
<evidence type="ECO:0000256" key="2">
    <source>
        <dbReference type="ARBA" id="ARBA00022679"/>
    </source>
</evidence>
<feature type="binding site" evidence="7">
    <location>
        <position position="310"/>
    </location>
    <ligand>
        <name>ATP</name>
        <dbReference type="ChEBI" id="CHEBI:30616"/>
    </ligand>
</feature>
<feature type="binding site" evidence="7">
    <location>
        <position position="410"/>
    </location>
    <ligand>
        <name>ATP</name>
        <dbReference type="ChEBI" id="CHEBI:30616"/>
    </ligand>
</feature>
<feature type="binding site" evidence="7">
    <location>
        <position position="410"/>
    </location>
    <ligand>
        <name>ADP</name>
        <dbReference type="ChEBI" id="CHEBI:456216"/>
    </ligand>
</feature>
<comment type="activity regulation">
    <text evidence="7">Inhibited by fructose 1,6-bisphosphate (FBP).</text>
</comment>
<feature type="binding site" evidence="7">
    <location>
        <position position="267"/>
    </location>
    <ligand>
        <name>ATP</name>
        <dbReference type="ChEBI" id="CHEBI:30616"/>
    </ligand>
</feature>
<evidence type="ECO:0000259" key="9">
    <source>
        <dbReference type="Pfam" id="PF00370"/>
    </source>
</evidence>
<feature type="binding site" evidence="7">
    <location>
        <position position="15"/>
    </location>
    <ligand>
        <name>sn-glycerol 3-phosphate</name>
        <dbReference type="ChEBI" id="CHEBI:57597"/>
    </ligand>
</feature>
<evidence type="ECO:0000313" key="12">
    <source>
        <dbReference type="Proteomes" id="UP001354971"/>
    </source>
</evidence>
<feature type="binding site" evidence="7">
    <location>
        <position position="85"/>
    </location>
    <ligand>
        <name>glycerol</name>
        <dbReference type="ChEBI" id="CHEBI:17754"/>
    </ligand>
</feature>
<organism evidence="11 12">
    <name type="scientific">Hyphobacterium lacteum</name>
    <dbReference type="NCBI Taxonomy" id="3116575"/>
    <lineage>
        <taxon>Bacteria</taxon>
        <taxon>Pseudomonadati</taxon>
        <taxon>Pseudomonadota</taxon>
        <taxon>Alphaproteobacteria</taxon>
        <taxon>Maricaulales</taxon>
        <taxon>Maricaulaceae</taxon>
        <taxon>Hyphobacterium</taxon>
    </lineage>
</organism>
<dbReference type="InterPro" id="IPR005999">
    <property type="entry name" value="Glycerol_kin"/>
</dbReference>
<dbReference type="InterPro" id="IPR018484">
    <property type="entry name" value="FGGY_N"/>
</dbReference>
<dbReference type="InterPro" id="IPR018483">
    <property type="entry name" value="Carb_kinase_FGGY_CS"/>
</dbReference>
<evidence type="ECO:0000256" key="6">
    <source>
        <dbReference type="ARBA" id="ARBA00022840"/>
    </source>
</evidence>
<dbReference type="PANTHER" id="PTHR10196:SF78">
    <property type="entry name" value="GLYCEROL KINASE"/>
    <property type="match status" value="1"/>
</dbReference>
<keyword evidence="6 7" id="KW-0067">ATP-binding</keyword>
<dbReference type="PIRSF" id="PIRSF000538">
    <property type="entry name" value="GlpK"/>
    <property type="match status" value="1"/>
</dbReference>
<feature type="domain" description="Carbohydrate kinase FGGY C-terminal" evidence="10">
    <location>
        <begin position="263"/>
        <end position="448"/>
    </location>
</feature>
<feature type="binding site" evidence="7">
    <location>
        <position position="86"/>
    </location>
    <ligand>
        <name>glycerol</name>
        <dbReference type="ChEBI" id="CHEBI:17754"/>
    </ligand>
</feature>
<feature type="binding site" evidence="7">
    <location>
        <position position="137"/>
    </location>
    <ligand>
        <name>sn-glycerol 3-phosphate</name>
        <dbReference type="ChEBI" id="CHEBI:57597"/>
    </ligand>
</feature>
<dbReference type="CDD" id="cd07786">
    <property type="entry name" value="FGGY_EcGK_like"/>
    <property type="match status" value="1"/>
</dbReference>
<feature type="domain" description="Carbohydrate kinase FGGY N-terminal" evidence="9">
    <location>
        <begin position="8"/>
        <end position="252"/>
    </location>
</feature>
<dbReference type="NCBIfam" id="NF000756">
    <property type="entry name" value="PRK00047.1"/>
    <property type="match status" value="1"/>
</dbReference>
<evidence type="ECO:0000256" key="4">
    <source>
        <dbReference type="ARBA" id="ARBA00022777"/>
    </source>
</evidence>
<keyword evidence="5 7" id="KW-0319">Glycerol metabolism</keyword>
<feature type="binding site" evidence="7">
    <location>
        <position position="85"/>
    </location>
    <ligand>
        <name>sn-glycerol 3-phosphate</name>
        <dbReference type="ChEBI" id="CHEBI:57597"/>
    </ligand>
</feature>
<feature type="binding site" evidence="7">
    <location>
        <position position="245"/>
    </location>
    <ligand>
        <name>glycerol</name>
        <dbReference type="ChEBI" id="CHEBI:17754"/>
    </ligand>
</feature>
<gene>
    <name evidence="7 11" type="primary">glpK</name>
    <name evidence="11" type="ORF">V0U79_05325</name>
</gene>
<comment type="catalytic activity">
    <reaction evidence="7">
        <text>glycerol + ATP = sn-glycerol 3-phosphate + ADP + H(+)</text>
        <dbReference type="Rhea" id="RHEA:21644"/>
        <dbReference type="ChEBI" id="CHEBI:15378"/>
        <dbReference type="ChEBI" id="CHEBI:17754"/>
        <dbReference type="ChEBI" id="CHEBI:30616"/>
        <dbReference type="ChEBI" id="CHEBI:57597"/>
        <dbReference type="ChEBI" id="CHEBI:456216"/>
        <dbReference type="EC" id="2.7.1.30"/>
    </reaction>
</comment>
<dbReference type="InterPro" id="IPR043129">
    <property type="entry name" value="ATPase_NBD"/>
</dbReference>
<evidence type="ECO:0000313" key="11">
    <source>
        <dbReference type="EMBL" id="MEE2525779.1"/>
    </source>
</evidence>
<feature type="binding site" evidence="7">
    <location>
        <position position="246"/>
    </location>
    <ligand>
        <name>glycerol</name>
        <dbReference type="ChEBI" id="CHEBI:17754"/>
    </ligand>
</feature>